<dbReference type="SMART" id="SM00304">
    <property type="entry name" value="HAMP"/>
    <property type="match status" value="1"/>
</dbReference>
<dbReference type="InterPro" id="IPR051310">
    <property type="entry name" value="MCP_chemotaxis"/>
</dbReference>
<dbReference type="Pfam" id="PF00015">
    <property type="entry name" value="MCPsignal"/>
    <property type="match status" value="1"/>
</dbReference>
<dbReference type="SUPFAM" id="SSF58104">
    <property type="entry name" value="Methyl-accepting chemotaxis protein (MCP) signaling domain"/>
    <property type="match status" value="1"/>
</dbReference>
<feature type="domain" description="Methyl-accepting transducer" evidence="7">
    <location>
        <begin position="269"/>
        <end position="484"/>
    </location>
</feature>
<evidence type="ECO:0000256" key="3">
    <source>
        <dbReference type="ARBA" id="ARBA00029447"/>
    </source>
</evidence>
<feature type="transmembrane region" description="Helical" evidence="6">
    <location>
        <begin position="191"/>
        <end position="212"/>
    </location>
</feature>
<dbReference type="OrthoDB" id="1123498at2"/>
<dbReference type="PRINTS" id="PR00260">
    <property type="entry name" value="CHEMTRNSDUCR"/>
</dbReference>
<protein>
    <submittedName>
        <fullName evidence="9">Ribose and galactose chemoreceptor protein</fullName>
    </submittedName>
</protein>
<dbReference type="SMART" id="SM00283">
    <property type="entry name" value="MA"/>
    <property type="match status" value="1"/>
</dbReference>
<evidence type="ECO:0000313" key="9">
    <source>
        <dbReference type="EMBL" id="EMR03982.1"/>
    </source>
</evidence>
<dbReference type="Pfam" id="PF00672">
    <property type="entry name" value="HAMP"/>
    <property type="match status" value="1"/>
</dbReference>
<organism evidence="9 10">
    <name type="scientific">Cesiribacter andamanensis AMV16</name>
    <dbReference type="NCBI Taxonomy" id="1279009"/>
    <lineage>
        <taxon>Bacteria</taxon>
        <taxon>Pseudomonadati</taxon>
        <taxon>Bacteroidota</taxon>
        <taxon>Cytophagia</taxon>
        <taxon>Cytophagales</taxon>
        <taxon>Cesiribacteraceae</taxon>
        <taxon>Cesiribacter</taxon>
    </lineage>
</organism>
<dbReference type="EMBL" id="AODQ01000013">
    <property type="protein sequence ID" value="EMR03982.1"/>
    <property type="molecule type" value="Genomic_DNA"/>
</dbReference>
<keyword evidence="6" id="KW-0472">Membrane</keyword>
<dbReference type="GO" id="GO:0005886">
    <property type="term" value="C:plasma membrane"/>
    <property type="evidence" value="ECO:0007669"/>
    <property type="project" value="TreeGrafter"/>
</dbReference>
<keyword evidence="6" id="KW-0812">Transmembrane</keyword>
<dbReference type="FunFam" id="1.10.287.950:FF:000001">
    <property type="entry name" value="Methyl-accepting chemotaxis sensory transducer"/>
    <property type="match status" value="1"/>
</dbReference>
<keyword evidence="4" id="KW-0807">Transducer</keyword>
<dbReference type="AlphaFoldDB" id="M7N9N3"/>
<evidence type="ECO:0000313" key="10">
    <source>
        <dbReference type="Proteomes" id="UP000011910"/>
    </source>
</evidence>
<dbReference type="Gene3D" id="1.10.287.950">
    <property type="entry name" value="Methyl-accepting chemotaxis protein"/>
    <property type="match status" value="1"/>
</dbReference>
<dbReference type="InterPro" id="IPR003660">
    <property type="entry name" value="HAMP_dom"/>
</dbReference>
<dbReference type="CDD" id="cd06225">
    <property type="entry name" value="HAMP"/>
    <property type="match status" value="1"/>
</dbReference>
<evidence type="ECO:0000256" key="6">
    <source>
        <dbReference type="SAM" id="Phobius"/>
    </source>
</evidence>
<dbReference type="InterPro" id="IPR004089">
    <property type="entry name" value="MCPsignal_dom"/>
</dbReference>
<dbReference type="GO" id="GO:0006935">
    <property type="term" value="P:chemotaxis"/>
    <property type="evidence" value="ECO:0007669"/>
    <property type="project" value="UniProtKB-KW"/>
</dbReference>
<keyword evidence="10" id="KW-1185">Reference proteome</keyword>
<evidence type="ECO:0000259" key="8">
    <source>
        <dbReference type="PROSITE" id="PS50885"/>
    </source>
</evidence>
<evidence type="ECO:0000256" key="2">
    <source>
        <dbReference type="ARBA" id="ARBA00022500"/>
    </source>
</evidence>
<feature type="transmembrane region" description="Helical" evidence="6">
    <location>
        <begin position="9"/>
        <end position="27"/>
    </location>
</feature>
<comment type="subcellular location">
    <subcellularLocation>
        <location evidence="1">Membrane</location>
    </subcellularLocation>
</comment>
<dbReference type="Pfam" id="PF12729">
    <property type="entry name" value="4HB_MCP_1"/>
    <property type="match status" value="1"/>
</dbReference>
<dbReference type="STRING" id="1279009.ADICEAN_00853"/>
<evidence type="ECO:0000256" key="5">
    <source>
        <dbReference type="SAM" id="MobiDB-lite"/>
    </source>
</evidence>
<dbReference type="eggNOG" id="COG0840">
    <property type="taxonomic scope" value="Bacteria"/>
</dbReference>
<feature type="region of interest" description="Disordered" evidence="5">
    <location>
        <begin position="505"/>
        <end position="545"/>
    </location>
</feature>
<comment type="caution">
    <text evidence="9">The sequence shown here is derived from an EMBL/GenBank/DDBJ whole genome shotgun (WGS) entry which is preliminary data.</text>
</comment>
<dbReference type="GO" id="GO:0004888">
    <property type="term" value="F:transmembrane signaling receptor activity"/>
    <property type="evidence" value="ECO:0007669"/>
    <property type="project" value="InterPro"/>
</dbReference>
<feature type="domain" description="HAMP" evidence="8">
    <location>
        <begin position="212"/>
        <end position="264"/>
    </location>
</feature>
<dbReference type="PANTHER" id="PTHR43531:SF11">
    <property type="entry name" value="METHYL-ACCEPTING CHEMOTAXIS PROTEIN 3"/>
    <property type="match status" value="1"/>
</dbReference>
<keyword evidence="6" id="KW-1133">Transmembrane helix</keyword>
<name>M7N9N3_9BACT</name>
<gene>
    <name evidence="9" type="primary">trg</name>
    <name evidence="9" type="ORF">ADICEAN_00853</name>
</gene>
<dbReference type="PROSITE" id="PS50111">
    <property type="entry name" value="CHEMOTAXIS_TRANSDUC_2"/>
    <property type="match status" value="1"/>
</dbReference>
<evidence type="ECO:0000259" key="7">
    <source>
        <dbReference type="PROSITE" id="PS50111"/>
    </source>
</evidence>
<dbReference type="GO" id="GO:0007165">
    <property type="term" value="P:signal transduction"/>
    <property type="evidence" value="ECO:0007669"/>
    <property type="project" value="UniProtKB-KW"/>
</dbReference>
<feature type="region of interest" description="Disordered" evidence="5">
    <location>
        <begin position="274"/>
        <end position="300"/>
    </location>
</feature>
<sequence length="558" mass="61056">MNITIKTRLIIAFVFLIGLTGFVYYLGTSNTNELNKQINFIVDKSAEKLLLSSQLAEDIQFITKREKDLILTRDRESLQELVVETDQRISEMYKRIEDLKAVEDEGGMEDVAILEQKLKEYLKVNKKIRTLAYTINTDSSSAAAYQLSTTLARETAADVIDFAYFRVKNNKKELKEVDVMTDQLFEEGKNMMLTSLIVAISIALIMSFWIITSISNSINKAKSALKSVSEGDLTVQIDITNKDEIGELLQHLKGMVEKLKEVIGSVTSAADNISSASQQMSSSSQQMSEGATEQAASAEEVSSSMEEMAANIQQNTDNAQQTEKIALQAAEDIQEGSRAVNQSVESMRKIAEKITIIGEIARQTNLLALNAAVEAARAGEHGKGFAVVAAEVRKLAERSQVAANEINELSSSSVAIADKSGRLLEQIVPNIQKTSRLVQEITAASLEQNAGSEQVNGAIQQLNQVIQQNAAASEEMAAGAEELSSQADQLKDTVSFFNIGHSSFAQSNRSKSKKRHHIPVVQLNGQSNGIPKKGPSAKTGLQLDLNGHDQLDADFEKY</sequence>
<keyword evidence="2" id="KW-0145">Chemotaxis</keyword>
<dbReference type="PATRIC" id="fig|1279009.4.peg.862"/>
<evidence type="ECO:0000256" key="4">
    <source>
        <dbReference type="PROSITE-ProRule" id="PRU00284"/>
    </source>
</evidence>
<reference evidence="9 10" key="1">
    <citation type="journal article" date="2013" name="Genome Announc.">
        <title>Draft Genome Sequence of Cesiribacter andamanensis Strain AMV16T, Isolated from a Soil Sample from a Mud Volcano in the Andaman Islands, India.</title>
        <authorList>
            <person name="Shivaji S."/>
            <person name="Ara S."/>
            <person name="Begum Z."/>
            <person name="Srinivas T.N."/>
            <person name="Singh A."/>
            <person name="Kumar Pinnaka A."/>
        </authorList>
    </citation>
    <scope>NUCLEOTIDE SEQUENCE [LARGE SCALE GENOMIC DNA]</scope>
    <source>
        <strain evidence="9 10">AMV16</strain>
    </source>
</reference>
<dbReference type="PROSITE" id="PS50885">
    <property type="entry name" value="HAMP"/>
    <property type="match status" value="1"/>
</dbReference>
<dbReference type="RefSeq" id="WP_009194255.1">
    <property type="nucleotide sequence ID" value="NZ_AODQ01000013.1"/>
</dbReference>
<proteinExistence type="inferred from homology"/>
<dbReference type="CDD" id="cd11386">
    <property type="entry name" value="MCP_signal"/>
    <property type="match status" value="1"/>
</dbReference>
<comment type="similarity">
    <text evidence="3">Belongs to the methyl-accepting chemotaxis (MCP) protein family.</text>
</comment>
<evidence type="ECO:0000256" key="1">
    <source>
        <dbReference type="ARBA" id="ARBA00004370"/>
    </source>
</evidence>
<feature type="compositionally biased region" description="Low complexity" evidence="5">
    <location>
        <begin position="274"/>
        <end position="288"/>
    </location>
</feature>
<dbReference type="Proteomes" id="UP000011910">
    <property type="component" value="Unassembled WGS sequence"/>
</dbReference>
<dbReference type="InterPro" id="IPR024478">
    <property type="entry name" value="HlyB_4HB_MCP"/>
</dbReference>
<accession>M7N9N3</accession>
<dbReference type="InterPro" id="IPR004090">
    <property type="entry name" value="Chemotax_Me-accpt_rcpt"/>
</dbReference>
<keyword evidence="9" id="KW-0675">Receptor</keyword>
<dbReference type="PANTHER" id="PTHR43531">
    <property type="entry name" value="PROTEIN ICFG"/>
    <property type="match status" value="1"/>
</dbReference>